<dbReference type="AlphaFoldDB" id="A0A2M4DLV4"/>
<proteinExistence type="predicted"/>
<organism evidence="2">
    <name type="scientific">Anopheles darlingi</name>
    <name type="common">Mosquito</name>
    <dbReference type="NCBI Taxonomy" id="43151"/>
    <lineage>
        <taxon>Eukaryota</taxon>
        <taxon>Metazoa</taxon>
        <taxon>Ecdysozoa</taxon>
        <taxon>Arthropoda</taxon>
        <taxon>Hexapoda</taxon>
        <taxon>Insecta</taxon>
        <taxon>Pterygota</taxon>
        <taxon>Neoptera</taxon>
        <taxon>Endopterygota</taxon>
        <taxon>Diptera</taxon>
        <taxon>Nematocera</taxon>
        <taxon>Culicoidea</taxon>
        <taxon>Culicidae</taxon>
        <taxon>Anophelinae</taxon>
        <taxon>Anopheles</taxon>
    </lineage>
</organism>
<feature type="chain" id="PRO_5014895547" evidence="1">
    <location>
        <begin position="24"/>
        <end position="107"/>
    </location>
</feature>
<dbReference type="EMBL" id="GGFL01014341">
    <property type="protein sequence ID" value="MBW78519.1"/>
    <property type="molecule type" value="Transcribed_RNA"/>
</dbReference>
<feature type="signal peptide" evidence="1">
    <location>
        <begin position="1"/>
        <end position="23"/>
    </location>
</feature>
<evidence type="ECO:0000313" key="2">
    <source>
        <dbReference type="EMBL" id="MBW78519.1"/>
    </source>
</evidence>
<dbReference type="PROSITE" id="PS51257">
    <property type="entry name" value="PROKAR_LIPOPROTEIN"/>
    <property type="match status" value="1"/>
</dbReference>
<reference evidence="2" key="1">
    <citation type="submission" date="2018-01" db="EMBL/GenBank/DDBJ databases">
        <title>An insight into the sialome of Amazonian anophelines.</title>
        <authorList>
            <person name="Ribeiro J.M."/>
            <person name="Scarpassa V."/>
            <person name="Calvo E."/>
        </authorList>
    </citation>
    <scope>NUCLEOTIDE SEQUENCE</scope>
</reference>
<evidence type="ECO:0000256" key="1">
    <source>
        <dbReference type="SAM" id="SignalP"/>
    </source>
</evidence>
<keyword evidence="1" id="KW-0732">Signal</keyword>
<name>A0A2M4DLV4_ANODA</name>
<sequence length="107" mass="11628">MRCAFALCSLSLSLFLFVSVSLSLSVSCLPFYFPFASVADRQLALTCGCGAQDEATVVHHGHVFLLDRARSRVTVPPQAIIMASSPPSSTRPFRPPFATTTFVHLRP</sequence>
<accession>A0A2M4DLV4</accession>
<protein>
    <submittedName>
        <fullName evidence="2">Putative secreted protein</fullName>
    </submittedName>
</protein>